<organism evidence="1 2">
    <name type="scientific">Jimgerdemannia flammicorona</name>
    <dbReference type="NCBI Taxonomy" id="994334"/>
    <lineage>
        <taxon>Eukaryota</taxon>
        <taxon>Fungi</taxon>
        <taxon>Fungi incertae sedis</taxon>
        <taxon>Mucoromycota</taxon>
        <taxon>Mucoromycotina</taxon>
        <taxon>Endogonomycetes</taxon>
        <taxon>Endogonales</taxon>
        <taxon>Endogonaceae</taxon>
        <taxon>Jimgerdemannia</taxon>
    </lineage>
</organism>
<protein>
    <submittedName>
        <fullName evidence="1">Uncharacterized protein</fullName>
    </submittedName>
</protein>
<dbReference type="Proteomes" id="UP000268093">
    <property type="component" value="Unassembled WGS sequence"/>
</dbReference>
<proteinExistence type="predicted"/>
<comment type="caution">
    <text evidence="1">The sequence shown here is derived from an EMBL/GenBank/DDBJ whole genome shotgun (WGS) entry which is preliminary data.</text>
</comment>
<gene>
    <name evidence="1" type="ORF">BC936DRAFT_138325</name>
</gene>
<sequence>MASVRPNGLGQAEWPRSGQWKWAGVGSSPLPRPFGSALSSAKQFAELRLNCTGLCLTVVVCTTTLAINIAKSVCRGIHLFKYP</sequence>
<accession>A0A433CP91</accession>
<reference evidence="1 2" key="1">
    <citation type="journal article" date="2018" name="New Phytol.">
        <title>Phylogenomics of Endogonaceae and evolution of mycorrhizas within Mucoromycota.</title>
        <authorList>
            <person name="Chang Y."/>
            <person name="Desiro A."/>
            <person name="Na H."/>
            <person name="Sandor L."/>
            <person name="Lipzen A."/>
            <person name="Clum A."/>
            <person name="Barry K."/>
            <person name="Grigoriev I.V."/>
            <person name="Martin F.M."/>
            <person name="Stajich J.E."/>
            <person name="Smith M.E."/>
            <person name="Bonito G."/>
            <person name="Spatafora J.W."/>
        </authorList>
    </citation>
    <scope>NUCLEOTIDE SEQUENCE [LARGE SCALE GENOMIC DNA]</scope>
    <source>
        <strain evidence="1 2">GMNB39</strain>
    </source>
</reference>
<dbReference type="AlphaFoldDB" id="A0A433CP91"/>
<keyword evidence="2" id="KW-1185">Reference proteome</keyword>
<dbReference type="EMBL" id="RBNI01012945">
    <property type="protein sequence ID" value="RUP40436.1"/>
    <property type="molecule type" value="Genomic_DNA"/>
</dbReference>
<evidence type="ECO:0000313" key="2">
    <source>
        <dbReference type="Proteomes" id="UP000268093"/>
    </source>
</evidence>
<evidence type="ECO:0000313" key="1">
    <source>
        <dbReference type="EMBL" id="RUP40436.1"/>
    </source>
</evidence>
<name>A0A433CP91_9FUNG</name>